<dbReference type="CDD" id="cd02440">
    <property type="entry name" value="AdoMet_MTases"/>
    <property type="match status" value="1"/>
</dbReference>
<reference evidence="4" key="1">
    <citation type="submission" date="2022-07" db="EMBL/GenBank/DDBJ databases">
        <title>Ectorhizobium quercum gen.nov., sp. nov.</title>
        <authorList>
            <person name="Ma T."/>
            <person name="Li Y."/>
        </authorList>
    </citation>
    <scope>NUCLEOTIDE SEQUENCE</scope>
    <source>
        <strain evidence="4">BDR2-2</strain>
    </source>
</reference>
<dbReference type="AlphaFoldDB" id="A0AAE3N2R8"/>
<dbReference type="EMBL" id="JANFPI010000015">
    <property type="protein sequence ID" value="MCX8999993.1"/>
    <property type="molecule type" value="Genomic_DNA"/>
</dbReference>
<sequence>MSDLEEQKLLAAYNLNTESFRSLNQQMWQIPLIAMTLTGGLWFGVSKSEASPLFQISLLALAAVANLGLLVVLFRLRYVMQRHLDWLEAFNAAGFVGAPGAGFLTRPFMVRSIFQLLLFLAAVTSSVLMIGTMKSAGWIGDTSSSRAVAFYERQAKDLAENYELIPFEQAHPVLFNELGGKPPKAVLDVGAGTGRDVNWMAMNGHSVVAIEPAASFRALATHLHPNTSVHWIDDRLPKLDKLTSQRFDWIVLSAVWMHIHPKDRLQALARLKLLLTSAGKIYITLRLGPPDPAREIYPVTVEELRDLSRPLGLKLQEFGEREDLLGRSEIKWRTVVLSQ</sequence>
<feature type="domain" description="Methyltransferase type 11" evidence="3">
    <location>
        <begin position="187"/>
        <end position="283"/>
    </location>
</feature>
<dbReference type="Proteomes" id="UP001208771">
    <property type="component" value="Unassembled WGS sequence"/>
</dbReference>
<dbReference type="Gene3D" id="3.40.50.150">
    <property type="entry name" value="Vaccinia Virus protein VP39"/>
    <property type="match status" value="1"/>
</dbReference>
<dbReference type="InterPro" id="IPR029063">
    <property type="entry name" value="SAM-dependent_MTases_sf"/>
</dbReference>
<dbReference type="Pfam" id="PF08241">
    <property type="entry name" value="Methyltransf_11"/>
    <property type="match status" value="1"/>
</dbReference>
<accession>A0AAE3N2R8</accession>
<evidence type="ECO:0000256" key="2">
    <source>
        <dbReference type="SAM" id="Phobius"/>
    </source>
</evidence>
<dbReference type="InterPro" id="IPR013216">
    <property type="entry name" value="Methyltransf_11"/>
</dbReference>
<dbReference type="PANTHER" id="PTHR43861:SF3">
    <property type="entry name" value="PUTATIVE (AFU_ORTHOLOGUE AFUA_2G14390)-RELATED"/>
    <property type="match status" value="1"/>
</dbReference>
<gene>
    <name evidence="4" type="ORF">NOF55_23085</name>
</gene>
<protein>
    <submittedName>
        <fullName evidence="4">Methyltransferase domain-containing protein</fullName>
    </submittedName>
</protein>
<name>A0AAE3N2R8_9HYPH</name>
<feature type="transmembrane region" description="Helical" evidence="2">
    <location>
        <begin position="112"/>
        <end position="130"/>
    </location>
</feature>
<evidence type="ECO:0000259" key="3">
    <source>
        <dbReference type="Pfam" id="PF08241"/>
    </source>
</evidence>
<dbReference type="SUPFAM" id="SSF53335">
    <property type="entry name" value="S-adenosyl-L-methionine-dependent methyltransferases"/>
    <property type="match status" value="1"/>
</dbReference>
<keyword evidence="5" id="KW-1185">Reference proteome</keyword>
<comment type="caution">
    <text evidence="4">The sequence shown here is derived from an EMBL/GenBank/DDBJ whole genome shotgun (WGS) entry which is preliminary data.</text>
</comment>
<keyword evidence="2" id="KW-0812">Transmembrane</keyword>
<evidence type="ECO:0000256" key="1">
    <source>
        <dbReference type="ARBA" id="ARBA00022679"/>
    </source>
</evidence>
<proteinExistence type="predicted"/>
<dbReference type="GO" id="GO:0032259">
    <property type="term" value="P:methylation"/>
    <property type="evidence" value="ECO:0007669"/>
    <property type="project" value="UniProtKB-KW"/>
</dbReference>
<dbReference type="PANTHER" id="PTHR43861">
    <property type="entry name" value="TRANS-ACONITATE 2-METHYLTRANSFERASE-RELATED"/>
    <property type="match status" value="1"/>
</dbReference>
<organism evidence="4 5">
    <name type="scientific">Ectorhizobium quercum</name>
    <dbReference type="NCBI Taxonomy" id="2965071"/>
    <lineage>
        <taxon>Bacteria</taxon>
        <taxon>Pseudomonadati</taxon>
        <taxon>Pseudomonadota</taxon>
        <taxon>Alphaproteobacteria</taxon>
        <taxon>Hyphomicrobiales</taxon>
        <taxon>Rhizobiaceae</taxon>
        <taxon>Ectorhizobium</taxon>
    </lineage>
</organism>
<keyword evidence="1" id="KW-0808">Transferase</keyword>
<keyword evidence="2" id="KW-0472">Membrane</keyword>
<keyword evidence="2" id="KW-1133">Transmembrane helix</keyword>
<dbReference type="RefSeq" id="WP_306413494.1">
    <property type="nucleotide sequence ID" value="NZ_JANFPI010000015.1"/>
</dbReference>
<feature type="transmembrane region" description="Helical" evidence="2">
    <location>
        <begin position="52"/>
        <end position="74"/>
    </location>
</feature>
<dbReference type="GO" id="GO:0008757">
    <property type="term" value="F:S-adenosylmethionine-dependent methyltransferase activity"/>
    <property type="evidence" value="ECO:0007669"/>
    <property type="project" value="InterPro"/>
</dbReference>
<keyword evidence="4" id="KW-0489">Methyltransferase</keyword>
<evidence type="ECO:0000313" key="5">
    <source>
        <dbReference type="Proteomes" id="UP001208771"/>
    </source>
</evidence>
<evidence type="ECO:0000313" key="4">
    <source>
        <dbReference type="EMBL" id="MCX8999993.1"/>
    </source>
</evidence>